<sequence length="275" mass="32065">MRLFFIGSILFMLCVMTVFSCQEDIDITPNPSLLDEYYPLEVGDIRTYAIDSITYDFDGDLRQIVIDTASYILQERVLETVDLHGETWYRIGQYRSRMNGGDYEIIDYVYERNDPPRLLRKEGNLTFIPLASPLTLYDEWDGTAYFDASSITRFVQGELIRPYDEWSYLYLDLWDQYEVDGAVYHDVIQINQRDTASIPSAGNQRLILPEEQLFYYLANEFYAPQKGLIEKEEVHLSSICASSNVDDFQAFCDTTTIFVNAERGYIFRKKLISLE</sequence>
<accession>A0A953LC17</accession>
<gene>
    <name evidence="2" type="ORF">KUV50_04065</name>
</gene>
<evidence type="ECO:0000313" key="2">
    <source>
        <dbReference type="EMBL" id="MBY5957299.1"/>
    </source>
</evidence>
<keyword evidence="3" id="KW-1185">Reference proteome</keyword>
<feature type="chain" id="PRO_5037739744" description="DUF4249 family protein" evidence="1">
    <location>
        <begin position="21"/>
        <end position="275"/>
    </location>
</feature>
<name>A0A953LC17_9BACT</name>
<evidence type="ECO:0008006" key="4">
    <source>
        <dbReference type="Google" id="ProtNLM"/>
    </source>
</evidence>
<comment type="caution">
    <text evidence="2">The sequence shown here is derived from an EMBL/GenBank/DDBJ whole genome shotgun (WGS) entry which is preliminary data.</text>
</comment>
<reference evidence="2" key="1">
    <citation type="submission" date="2021-06" db="EMBL/GenBank/DDBJ databases">
        <title>44 bacteria genomes isolated from Dapeng, Shenzhen.</title>
        <authorList>
            <person name="Zheng W."/>
            <person name="Yu S."/>
            <person name="Huang Y."/>
        </authorList>
    </citation>
    <scope>NUCLEOTIDE SEQUENCE</scope>
    <source>
        <strain evidence="2">DP5N28-2</strain>
    </source>
</reference>
<dbReference type="PROSITE" id="PS51257">
    <property type="entry name" value="PROKAR_LIPOPROTEIN"/>
    <property type="match status" value="1"/>
</dbReference>
<evidence type="ECO:0000313" key="3">
    <source>
        <dbReference type="Proteomes" id="UP000753961"/>
    </source>
</evidence>
<evidence type="ECO:0000256" key="1">
    <source>
        <dbReference type="SAM" id="SignalP"/>
    </source>
</evidence>
<proteinExistence type="predicted"/>
<feature type="signal peptide" evidence="1">
    <location>
        <begin position="1"/>
        <end position="20"/>
    </location>
</feature>
<keyword evidence="1" id="KW-0732">Signal</keyword>
<organism evidence="2 3">
    <name type="scientific">Membranihabitans marinus</name>
    <dbReference type="NCBI Taxonomy" id="1227546"/>
    <lineage>
        <taxon>Bacteria</taxon>
        <taxon>Pseudomonadati</taxon>
        <taxon>Bacteroidota</taxon>
        <taxon>Saprospiria</taxon>
        <taxon>Saprospirales</taxon>
        <taxon>Saprospiraceae</taxon>
        <taxon>Membranihabitans</taxon>
    </lineage>
</organism>
<dbReference type="AlphaFoldDB" id="A0A953LC17"/>
<dbReference type="EMBL" id="JAHVHU010000004">
    <property type="protein sequence ID" value="MBY5957299.1"/>
    <property type="molecule type" value="Genomic_DNA"/>
</dbReference>
<dbReference type="RefSeq" id="WP_222578819.1">
    <property type="nucleotide sequence ID" value="NZ_JAHVHU010000004.1"/>
</dbReference>
<protein>
    <recommendedName>
        <fullName evidence="4">DUF4249 family protein</fullName>
    </recommendedName>
</protein>
<dbReference type="Proteomes" id="UP000753961">
    <property type="component" value="Unassembled WGS sequence"/>
</dbReference>